<dbReference type="AlphaFoldDB" id="A0A834WEX3"/>
<name>A0A834WEX3_9FABA</name>
<keyword evidence="3" id="KW-1185">Reference proteome</keyword>
<keyword evidence="1" id="KW-0812">Transmembrane</keyword>
<accession>A0A834WEX3</accession>
<comment type="caution">
    <text evidence="2">The sequence shown here is derived from an EMBL/GenBank/DDBJ whole genome shotgun (WGS) entry which is preliminary data.</text>
</comment>
<evidence type="ECO:0000313" key="2">
    <source>
        <dbReference type="EMBL" id="KAF7816831.1"/>
    </source>
</evidence>
<evidence type="ECO:0000313" key="3">
    <source>
        <dbReference type="Proteomes" id="UP000634136"/>
    </source>
</evidence>
<sequence>MEDSATDLCCLQTHWLAPKPQLPQWMNLDLELGIRTVGLVLGIILAFKVVVIPIGVFVFVVFVLMLLLPPADLGFSLALPPLGKEGEGGIVRRGLRKCERKRAEDLDLIVGSLNGAKGYATTRDTQKKWFNISHSLAHTLLLPAFNVLAACLP</sequence>
<organism evidence="2 3">
    <name type="scientific">Senna tora</name>
    <dbReference type="NCBI Taxonomy" id="362788"/>
    <lineage>
        <taxon>Eukaryota</taxon>
        <taxon>Viridiplantae</taxon>
        <taxon>Streptophyta</taxon>
        <taxon>Embryophyta</taxon>
        <taxon>Tracheophyta</taxon>
        <taxon>Spermatophyta</taxon>
        <taxon>Magnoliopsida</taxon>
        <taxon>eudicotyledons</taxon>
        <taxon>Gunneridae</taxon>
        <taxon>Pentapetalae</taxon>
        <taxon>rosids</taxon>
        <taxon>fabids</taxon>
        <taxon>Fabales</taxon>
        <taxon>Fabaceae</taxon>
        <taxon>Caesalpinioideae</taxon>
        <taxon>Cassia clade</taxon>
        <taxon>Senna</taxon>
    </lineage>
</organism>
<dbReference type="EMBL" id="JAAIUW010000009">
    <property type="protein sequence ID" value="KAF7816831.1"/>
    <property type="molecule type" value="Genomic_DNA"/>
</dbReference>
<feature type="transmembrane region" description="Helical" evidence="1">
    <location>
        <begin position="39"/>
        <end position="68"/>
    </location>
</feature>
<proteinExistence type="predicted"/>
<keyword evidence="1" id="KW-1133">Transmembrane helix</keyword>
<protein>
    <submittedName>
        <fullName evidence="2">Uncharacterized protein</fullName>
    </submittedName>
</protein>
<evidence type="ECO:0000256" key="1">
    <source>
        <dbReference type="SAM" id="Phobius"/>
    </source>
</evidence>
<reference evidence="2" key="1">
    <citation type="submission" date="2020-09" db="EMBL/GenBank/DDBJ databases">
        <title>Genome-Enabled Discovery of Anthraquinone Biosynthesis in Senna tora.</title>
        <authorList>
            <person name="Kang S.-H."/>
            <person name="Pandey R.P."/>
            <person name="Lee C.-M."/>
            <person name="Sim J.-S."/>
            <person name="Jeong J.-T."/>
            <person name="Choi B.-S."/>
            <person name="Jung M."/>
            <person name="Ginzburg D."/>
            <person name="Zhao K."/>
            <person name="Won S.Y."/>
            <person name="Oh T.-J."/>
            <person name="Yu Y."/>
            <person name="Kim N.-H."/>
            <person name="Lee O.R."/>
            <person name="Lee T.-H."/>
            <person name="Bashyal P."/>
            <person name="Kim T.-S."/>
            <person name="Lee W.-H."/>
            <person name="Kawkins C."/>
            <person name="Kim C.-K."/>
            <person name="Kim J.S."/>
            <person name="Ahn B.O."/>
            <person name="Rhee S.Y."/>
            <person name="Sohng J.K."/>
        </authorList>
    </citation>
    <scope>NUCLEOTIDE SEQUENCE</scope>
    <source>
        <tissue evidence="2">Leaf</tissue>
    </source>
</reference>
<keyword evidence="1" id="KW-0472">Membrane</keyword>
<gene>
    <name evidence="2" type="ORF">G2W53_030800</name>
</gene>
<dbReference type="Proteomes" id="UP000634136">
    <property type="component" value="Unassembled WGS sequence"/>
</dbReference>